<keyword evidence="1" id="KW-0812">Transmembrane</keyword>
<dbReference type="AlphaFoldDB" id="A0AAN1VZK8"/>
<evidence type="ECO:0000313" key="3">
    <source>
        <dbReference type="EMBL" id="BBI99485.1"/>
    </source>
</evidence>
<feature type="domain" description="ABC-type transport auxiliary lipoprotein component" evidence="2">
    <location>
        <begin position="53"/>
        <end position="209"/>
    </location>
</feature>
<keyword evidence="1" id="KW-0472">Membrane</keyword>
<feature type="transmembrane region" description="Helical" evidence="1">
    <location>
        <begin position="12"/>
        <end position="34"/>
    </location>
</feature>
<evidence type="ECO:0000313" key="4">
    <source>
        <dbReference type="Proteomes" id="UP001319121"/>
    </source>
</evidence>
<name>A0AAN1VZK8_9PROT</name>
<dbReference type="KEGG" id="fku:FGKAn22_11780"/>
<organism evidence="3 4">
    <name type="scientific">Ferrigenium kumadai</name>
    <dbReference type="NCBI Taxonomy" id="1682490"/>
    <lineage>
        <taxon>Bacteria</taxon>
        <taxon>Pseudomonadati</taxon>
        <taxon>Pseudomonadota</taxon>
        <taxon>Betaproteobacteria</taxon>
        <taxon>Nitrosomonadales</taxon>
        <taxon>Gallionellaceae</taxon>
        <taxon>Ferrigenium</taxon>
    </lineage>
</organism>
<keyword evidence="1" id="KW-1133">Transmembrane helix</keyword>
<sequence>MKSNHTIWYTRLTAMFPTVAILALVVLGGCSVLPPSPPPDNIYLLEARTTSLPAPVHPVSATRRDLVLAVSMPRARAGFDTARMIWVRQAHGLEVYSRNRWADTPARMLAPQLVQALERSGAFHAVVLSPSRVSVALRLDTELIRLQQDFTVKPSEVRFTLGAQLIDTGTQRVIATAEFDETEKCETEDAYGGVLAANRALERLLARLAAFCAGNSR</sequence>
<proteinExistence type="predicted"/>
<protein>
    <submittedName>
        <fullName evidence="3">ABC transporter</fullName>
    </submittedName>
</protein>
<dbReference type="SUPFAM" id="SSF159594">
    <property type="entry name" value="XCC0632-like"/>
    <property type="match status" value="1"/>
</dbReference>
<accession>A0AAN1VZK8</accession>
<dbReference type="RefSeq" id="WP_212787059.1">
    <property type="nucleotide sequence ID" value="NZ_AP019536.1"/>
</dbReference>
<dbReference type="PROSITE" id="PS51257">
    <property type="entry name" value="PROKAR_LIPOPROTEIN"/>
    <property type="match status" value="1"/>
</dbReference>
<dbReference type="Gene3D" id="3.40.50.10610">
    <property type="entry name" value="ABC-type transport auxiliary lipoprotein component"/>
    <property type="match status" value="1"/>
</dbReference>
<evidence type="ECO:0000256" key="1">
    <source>
        <dbReference type="SAM" id="Phobius"/>
    </source>
</evidence>
<dbReference type="InterPro" id="IPR005586">
    <property type="entry name" value="ABC_trans_aux"/>
</dbReference>
<gene>
    <name evidence="3" type="ORF">FGKAn22_11780</name>
</gene>
<dbReference type="EMBL" id="AP019536">
    <property type="protein sequence ID" value="BBI99485.1"/>
    <property type="molecule type" value="Genomic_DNA"/>
</dbReference>
<keyword evidence="4" id="KW-1185">Reference proteome</keyword>
<reference evidence="3 4" key="1">
    <citation type="submission" date="2019-03" db="EMBL/GenBank/DDBJ databases">
        <title>Complete genome sequence of Ferrigenium kumadai strain An22, a microaerophilic iron-oxidizing bacterium isolated from a paddy field soil.</title>
        <authorList>
            <person name="Watanabe T."/>
            <person name="Asakawa S."/>
        </authorList>
    </citation>
    <scope>NUCLEOTIDE SEQUENCE [LARGE SCALE GENOMIC DNA]</scope>
    <source>
        <strain evidence="3 4">An22</strain>
    </source>
</reference>
<dbReference type="Pfam" id="PF03886">
    <property type="entry name" value="ABC_trans_aux"/>
    <property type="match status" value="1"/>
</dbReference>
<evidence type="ECO:0000259" key="2">
    <source>
        <dbReference type="Pfam" id="PF03886"/>
    </source>
</evidence>
<dbReference type="Proteomes" id="UP001319121">
    <property type="component" value="Chromosome"/>
</dbReference>